<comment type="caution">
    <text evidence="1">The sequence shown here is derived from an EMBL/GenBank/DDBJ whole genome shotgun (WGS) entry which is preliminary data.</text>
</comment>
<evidence type="ECO:0000313" key="1">
    <source>
        <dbReference type="EMBL" id="KAH7853659.1"/>
    </source>
</evidence>
<name>A0ACB7YLF6_9ERIC</name>
<protein>
    <submittedName>
        <fullName evidence="1">Uncharacterized protein</fullName>
    </submittedName>
</protein>
<reference evidence="1 2" key="1">
    <citation type="journal article" date="2021" name="Hortic Res">
        <title>High-quality reference genome and annotation aids understanding of berry development for evergreen blueberry (Vaccinium darrowii).</title>
        <authorList>
            <person name="Yu J."/>
            <person name="Hulse-Kemp A.M."/>
            <person name="Babiker E."/>
            <person name="Staton M."/>
        </authorList>
    </citation>
    <scope>NUCLEOTIDE SEQUENCE [LARGE SCALE GENOMIC DNA]</scope>
    <source>
        <strain evidence="2">cv. NJ 8807/NJ 8810</strain>
        <tissue evidence="1">Young leaf</tissue>
    </source>
</reference>
<accession>A0ACB7YLF6</accession>
<gene>
    <name evidence="1" type="ORF">Vadar_005176</name>
</gene>
<organism evidence="1 2">
    <name type="scientific">Vaccinium darrowii</name>
    <dbReference type="NCBI Taxonomy" id="229202"/>
    <lineage>
        <taxon>Eukaryota</taxon>
        <taxon>Viridiplantae</taxon>
        <taxon>Streptophyta</taxon>
        <taxon>Embryophyta</taxon>
        <taxon>Tracheophyta</taxon>
        <taxon>Spermatophyta</taxon>
        <taxon>Magnoliopsida</taxon>
        <taxon>eudicotyledons</taxon>
        <taxon>Gunneridae</taxon>
        <taxon>Pentapetalae</taxon>
        <taxon>asterids</taxon>
        <taxon>Ericales</taxon>
        <taxon>Ericaceae</taxon>
        <taxon>Vaccinioideae</taxon>
        <taxon>Vaccinieae</taxon>
        <taxon>Vaccinium</taxon>
    </lineage>
</organism>
<dbReference type="Proteomes" id="UP000828048">
    <property type="component" value="Chromosome 11"/>
</dbReference>
<keyword evidence="2" id="KW-1185">Reference proteome</keyword>
<sequence length="786" mass="88191">MESKTSLDMIMFVVPSTLQGQIKESTEDDILSTACAMLKFLRRLPEFKHSIKNFADPERFFYKKNKKYALDLKKSGNDCFSRGLYCKALSLYSQALRVAPSSAEDGGKNLVAMLYLNRALVLLNMGLLVECVRDCNRALAISPSYSKAWYRRGKANASLENYGDAVRDLQVALNMEQSLNEKKKIENELKSVSYQHKDTLSSQDRPNENKSSSGTDEPHQIKIECVSTPTKGKGMASMSEIPKASLIHTEEPYAAIILKEHRETHCHFCFNRLPADMIPCSCCGSPLYCSEQCLKQDGGQTIGNNSRSCAIHETLSDELKKHIADITSANVSASDNHPFFEHRHECHGVHWPAVFPPDVVLAGRMLVKSTEQTEHRSYLSKTPVLTHHYAELSLEKKLEFHIYSVALIYCLQNSHRSEFPINGETVAKVITLLSMITTNSMAIVRMESPDVYGPDSITTSVEQVRVAQAIYSAGSMFNHSCLPNIHAYFLSRTLKVRSTEFVAAGCPLELSYGPQVGEWHWYSRLEHLKDKYAFLCRCRGCTEINLPDLVLSAFRCVKPDCFGVILGKATAQYIKFVIDYVRDVPPMSSSEPHMQVEKLKDEEIDKVAGHVFELARCSDQIKPASCLRCGSSRDLDASYATIEEPGPDIEKLEREIFHDEIQTDTLSDALRALDVLRSTLHPYNKKIAQVEDNIAHAFSLVGELELALDHCKASIEILEKHYGPDHVAIANELVKLASIQLSLGDQSAVEISNRVEAIFLQYYGSHANTIFPFLQDLKTQARELVQ</sequence>
<evidence type="ECO:0000313" key="2">
    <source>
        <dbReference type="Proteomes" id="UP000828048"/>
    </source>
</evidence>
<dbReference type="EMBL" id="CM037161">
    <property type="protein sequence ID" value="KAH7853659.1"/>
    <property type="molecule type" value="Genomic_DNA"/>
</dbReference>
<proteinExistence type="predicted"/>